<evidence type="ECO:0000313" key="2">
    <source>
        <dbReference type="EMBL" id="MFD1675216.1"/>
    </source>
</evidence>
<dbReference type="RefSeq" id="WP_377943090.1">
    <property type="nucleotide sequence ID" value="NZ_JBHUCX010000028.1"/>
</dbReference>
<evidence type="ECO:0000256" key="1">
    <source>
        <dbReference type="SAM" id="SignalP"/>
    </source>
</evidence>
<proteinExistence type="predicted"/>
<feature type="signal peptide" evidence="1">
    <location>
        <begin position="1"/>
        <end position="18"/>
    </location>
</feature>
<reference evidence="3" key="1">
    <citation type="journal article" date="2019" name="Int. J. Syst. Evol. Microbiol.">
        <title>The Global Catalogue of Microorganisms (GCM) 10K type strain sequencing project: providing services to taxonomists for standard genome sequencing and annotation.</title>
        <authorList>
            <consortium name="The Broad Institute Genomics Platform"/>
            <consortium name="The Broad Institute Genome Sequencing Center for Infectious Disease"/>
            <person name="Wu L."/>
            <person name="Ma J."/>
        </authorList>
    </citation>
    <scope>NUCLEOTIDE SEQUENCE [LARGE SCALE GENOMIC DNA]</scope>
    <source>
        <strain evidence="3">CGMCC 1.12286</strain>
    </source>
</reference>
<accession>A0ABW4JHN5</accession>
<organism evidence="2 3">
    <name type="scientific">Alicyclobacillus fodiniaquatilis</name>
    <dbReference type="NCBI Taxonomy" id="1661150"/>
    <lineage>
        <taxon>Bacteria</taxon>
        <taxon>Bacillati</taxon>
        <taxon>Bacillota</taxon>
        <taxon>Bacilli</taxon>
        <taxon>Bacillales</taxon>
        <taxon>Alicyclobacillaceae</taxon>
        <taxon>Alicyclobacillus</taxon>
    </lineage>
</organism>
<keyword evidence="3" id="KW-1185">Reference proteome</keyword>
<comment type="caution">
    <text evidence="2">The sequence shown here is derived from an EMBL/GenBank/DDBJ whole genome shotgun (WGS) entry which is preliminary data.</text>
</comment>
<name>A0ABW4JHN5_9BACL</name>
<sequence>MKPLRLTVTVLSSLLATACGSPQSIIHTVTEKTTFHAPTSIQAPMIAGDSPAQIWTFPKDPASVIQYLAKRLSTASITSARPPKTNQNVQFADYIGPAQLYFYDESGHRILVEPAYSIAHKRTGYEVALLKNIVEYHDGNHVTYLKAPQLFHWLSADKYWGAQFREESSTTSEQKAITDAKESKWGGHPTSIFPALPGINRREIKRSASVQSKQGKAIPVTVESIADPSGANIKITFIEVWQNGKRQHKWIYTVSAKGKVTSHTQSGDAVPT</sequence>
<dbReference type="PROSITE" id="PS51257">
    <property type="entry name" value="PROKAR_LIPOPROTEIN"/>
    <property type="match status" value="1"/>
</dbReference>
<gene>
    <name evidence="2" type="ORF">ACFSB2_10975</name>
</gene>
<evidence type="ECO:0008006" key="4">
    <source>
        <dbReference type="Google" id="ProtNLM"/>
    </source>
</evidence>
<protein>
    <recommendedName>
        <fullName evidence="4">PepSY domain-containing protein</fullName>
    </recommendedName>
</protein>
<dbReference type="Proteomes" id="UP001597079">
    <property type="component" value="Unassembled WGS sequence"/>
</dbReference>
<dbReference type="EMBL" id="JBHUCX010000028">
    <property type="protein sequence ID" value="MFD1675216.1"/>
    <property type="molecule type" value="Genomic_DNA"/>
</dbReference>
<feature type="chain" id="PRO_5045929621" description="PepSY domain-containing protein" evidence="1">
    <location>
        <begin position="19"/>
        <end position="272"/>
    </location>
</feature>
<evidence type="ECO:0000313" key="3">
    <source>
        <dbReference type="Proteomes" id="UP001597079"/>
    </source>
</evidence>
<keyword evidence="1" id="KW-0732">Signal</keyword>